<organism evidence="2 3">
    <name type="scientific">Clostridium paridis</name>
    <dbReference type="NCBI Taxonomy" id="2803863"/>
    <lineage>
        <taxon>Bacteria</taxon>
        <taxon>Bacillati</taxon>
        <taxon>Bacillota</taxon>
        <taxon>Clostridia</taxon>
        <taxon>Eubacteriales</taxon>
        <taxon>Clostridiaceae</taxon>
        <taxon>Clostridium</taxon>
    </lineage>
</organism>
<dbReference type="EMBL" id="JAESWA010000026">
    <property type="protein sequence ID" value="MBL4933566.1"/>
    <property type="molecule type" value="Genomic_DNA"/>
</dbReference>
<sequence length="145" mass="16255">MKISTKGRYGIQLMLDLAIHYNQQLVPLKDIASRQEISEKYLEQIITPLNKSGYVRSVRGSQGGYMLALEPSKITIGMLLRVLEGPLYPVDCAATDNPNCDRASTCVTIGIWKKMKEAVESVVDNISLEDLVEEYKSKIEPDFCI</sequence>
<dbReference type="PROSITE" id="PS51197">
    <property type="entry name" value="HTH_RRF2_2"/>
    <property type="match status" value="1"/>
</dbReference>
<reference evidence="2" key="1">
    <citation type="submission" date="2021-01" db="EMBL/GenBank/DDBJ databases">
        <title>Genome public.</title>
        <authorList>
            <person name="Liu C."/>
            <person name="Sun Q."/>
        </authorList>
    </citation>
    <scope>NUCLEOTIDE SEQUENCE</scope>
    <source>
        <strain evidence="2">YIM B02565</strain>
    </source>
</reference>
<accession>A0A937K4R6</accession>
<dbReference type="RefSeq" id="WP_202769009.1">
    <property type="nucleotide sequence ID" value="NZ_JAESWA010000026.1"/>
</dbReference>
<comment type="caution">
    <text evidence="2">The sequence shown here is derived from an EMBL/GenBank/DDBJ whole genome shotgun (WGS) entry which is preliminary data.</text>
</comment>
<gene>
    <name evidence="2" type="ORF">JK634_17380</name>
</gene>
<keyword evidence="3" id="KW-1185">Reference proteome</keyword>
<evidence type="ECO:0000313" key="3">
    <source>
        <dbReference type="Proteomes" id="UP000623681"/>
    </source>
</evidence>
<name>A0A937K4R6_9CLOT</name>
<dbReference type="GO" id="GO:0005829">
    <property type="term" value="C:cytosol"/>
    <property type="evidence" value="ECO:0007669"/>
    <property type="project" value="TreeGrafter"/>
</dbReference>
<dbReference type="Proteomes" id="UP000623681">
    <property type="component" value="Unassembled WGS sequence"/>
</dbReference>
<dbReference type="Gene3D" id="1.10.10.10">
    <property type="entry name" value="Winged helix-like DNA-binding domain superfamily/Winged helix DNA-binding domain"/>
    <property type="match status" value="1"/>
</dbReference>
<dbReference type="AlphaFoldDB" id="A0A937K4R6"/>
<dbReference type="PANTHER" id="PTHR33221">
    <property type="entry name" value="WINGED HELIX-TURN-HELIX TRANSCRIPTIONAL REGULATOR, RRF2 FAMILY"/>
    <property type="match status" value="1"/>
</dbReference>
<protein>
    <submittedName>
        <fullName evidence="2">Rrf2 family transcriptional regulator</fullName>
    </submittedName>
</protein>
<evidence type="ECO:0000313" key="2">
    <source>
        <dbReference type="EMBL" id="MBL4933566.1"/>
    </source>
</evidence>
<dbReference type="InterPro" id="IPR030489">
    <property type="entry name" value="TR_Rrf2-type_CS"/>
</dbReference>
<dbReference type="PANTHER" id="PTHR33221:SF5">
    <property type="entry name" value="HTH-TYPE TRANSCRIPTIONAL REGULATOR ISCR"/>
    <property type="match status" value="1"/>
</dbReference>
<dbReference type="InterPro" id="IPR000944">
    <property type="entry name" value="Tscrpt_reg_Rrf2"/>
</dbReference>
<dbReference type="SUPFAM" id="SSF46785">
    <property type="entry name" value="Winged helix' DNA-binding domain"/>
    <property type="match status" value="1"/>
</dbReference>
<dbReference type="InterPro" id="IPR036390">
    <property type="entry name" value="WH_DNA-bd_sf"/>
</dbReference>
<dbReference type="PROSITE" id="PS01332">
    <property type="entry name" value="HTH_RRF2_1"/>
    <property type="match status" value="1"/>
</dbReference>
<dbReference type="InterPro" id="IPR036388">
    <property type="entry name" value="WH-like_DNA-bd_sf"/>
</dbReference>
<keyword evidence="1" id="KW-0238">DNA-binding</keyword>
<dbReference type="Pfam" id="PF02082">
    <property type="entry name" value="Rrf2"/>
    <property type="match status" value="1"/>
</dbReference>
<dbReference type="NCBIfam" id="TIGR00738">
    <property type="entry name" value="rrf2_super"/>
    <property type="match status" value="1"/>
</dbReference>
<evidence type="ECO:0000256" key="1">
    <source>
        <dbReference type="ARBA" id="ARBA00023125"/>
    </source>
</evidence>
<proteinExistence type="predicted"/>
<dbReference type="GO" id="GO:0003700">
    <property type="term" value="F:DNA-binding transcription factor activity"/>
    <property type="evidence" value="ECO:0007669"/>
    <property type="project" value="TreeGrafter"/>
</dbReference>
<dbReference type="GO" id="GO:0003677">
    <property type="term" value="F:DNA binding"/>
    <property type="evidence" value="ECO:0007669"/>
    <property type="project" value="UniProtKB-KW"/>
</dbReference>